<reference evidence="3" key="1">
    <citation type="submission" date="2018-02" db="EMBL/GenBank/DDBJ databases">
        <authorList>
            <person name="Cohen D.B."/>
            <person name="Kent A.D."/>
        </authorList>
    </citation>
    <scope>NUCLEOTIDE SEQUENCE</scope>
</reference>
<evidence type="ECO:0000256" key="2">
    <source>
        <dbReference type="SAM" id="SignalP"/>
    </source>
</evidence>
<evidence type="ECO:0008006" key="4">
    <source>
        <dbReference type="Google" id="ProtNLM"/>
    </source>
</evidence>
<sequence length="77" mass="8299">MGISSPSLLPISISLSLSHFLFCFITGEGRSCRAPPLAKGDHVKLHRHREVPDPRSSEISSGSGEISPDLASSSRIW</sequence>
<evidence type="ECO:0000313" key="3">
    <source>
        <dbReference type="EMBL" id="SPD01246.1"/>
    </source>
</evidence>
<gene>
    <name evidence="3" type="ORF">FSB_LOCUS29128</name>
</gene>
<protein>
    <recommendedName>
        <fullName evidence="4">Secreted protein</fullName>
    </recommendedName>
</protein>
<proteinExistence type="predicted"/>
<dbReference type="AlphaFoldDB" id="A0A2N9GFA8"/>
<dbReference type="EMBL" id="OIVN01002176">
    <property type="protein sequence ID" value="SPD01246.1"/>
    <property type="molecule type" value="Genomic_DNA"/>
</dbReference>
<feature type="compositionally biased region" description="Low complexity" evidence="1">
    <location>
        <begin position="57"/>
        <end position="67"/>
    </location>
</feature>
<feature type="chain" id="PRO_5014938561" description="Secreted protein" evidence="2">
    <location>
        <begin position="30"/>
        <end position="77"/>
    </location>
</feature>
<feature type="signal peptide" evidence="2">
    <location>
        <begin position="1"/>
        <end position="29"/>
    </location>
</feature>
<feature type="region of interest" description="Disordered" evidence="1">
    <location>
        <begin position="35"/>
        <end position="77"/>
    </location>
</feature>
<evidence type="ECO:0000256" key="1">
    <source>
        <dbReference type="SAM" id="MobiDB-lite"/>
    </source>
</evidence>
<keyword evidence="2" id="KW-0732">Signal</keyword>
<accession>A0A2N9GFA8</accession>
<name>A0A2N9GFA8_FAGSY</name>
<organism evidence="3">
    <name type="scientific">Fagus sylvatica</name>
    <name type="common">Beechnut</name>
    <dbReference type="NCBI Taxonomy" id="28930"/>
    <lineage>
        <taxon>Eukaryota</taxon>
        <taxon>Viridiplantae</taxon>
        <taxon>Streptophyta</taxon>
        <taxon>Embryophyta</taxon>
        <taxon>Tracheophyta</taxon>
        <taxon>Spermatophyta</taxon>
        <taxon>Magnoliopsida</taxon>
        <taxon>eudicotyledons</taxon>
        <taxon>Gunneridae</taxon>
        <taxon>Pentapetalae</taxon>
        <taxon>rosids</taxon>
        <taxon>fabids</taxon>
        <taxon>Fagales</taxon>
        <taxon>Fagaceae</taxon>
        <taxon>Fagus</taxon>
    </lineage>
</organism>